<feature type="region of interest" description="Disordered" evidence="1">
    <location>
        <begin position="1"/>
        <end position="33"/>
    </location>
</feature>
<dbReference type="AlphaFoldDB" id="A0A1H9M8F5"/>
<dbReference type="EMBL" id="FOFG01000013">
    <property type="protein sequence ID" value="SER19986.1"/>
    <property type="molecule type" value="Genomic_DNA"/>
</dbReference>
<dbReference type="InterPro" id="IPR008767">
    <property type="entry name" value="Phage_SPP1_head-tail_adaptor"/>
</dbReference>
<name>A0A1H9M8F5_9HYPH</name>
<dbReference type="RefSeq" id="WP_177176887.1">
    <property type="nucleotide sequence ID" value="NZ_FOFG01000013.1"/>
</dbReference>
<protein>
    <submittedName>
        <fullName evidence="2">Phage head-tail adaptor, putative, SPP1 family</fullName>
    </submittedName>
</protein>
<dbReference type="Pfam" id="PF05521">
    <property type="entry name" value="Phage_HCP"/>
    <property type="match status" value="1"/>
</dbReference>
<dbReference type="InterPro" id="IPR038666">
    <property type="entry name" value="SSP1_head-tail_sf"/>
</dbReference>
<dbReference type="NCBIfam" id="TIGR01563">
    <property type="entry name" value="gp16_SPP1"/>
    <property type="match status" value="1"/>
</dbReference>
<accession>A0A1H9M8F5</accession>
<proteinExistence type="predicted"/>
<evidence type="ECO:0000313" key="3">
    <source>
        <dbReference type="Proteomes" id="UP000199647"/>
    </source>
</evidence>
<sequence>MLSRAGASAPGRLGHRVTLERASGVSDGAGGRSSSWKTVAKLWAEVVPTGSDEQAVGEGTSSVITHKITLRGGQRLAAGDRLRLGQRLFWIEAITDPAEDGRFIVCLAREERGIAP</sequence>
<gene>
    <name evidence="2" type="ORF">SAMN05216548_1138</name>
</gene>
<evidence type="ECO:0000256" key="1">
    <source>
        <dbReference type="SAM" id="MobiDB-lite"/>
    </source>
</evidence>
<dbReference type="STRING" id="1855383.SAMN05216548_1138"/>
<dbReference type="Gene3D" id="2.40.10.270">
    <property type="entry name" value="Bacteriophage SPP1 head-tail adaptor protein"/>
    <property type="match status" value="1"/>
</dbReference>
<reference evidence="2 3" key="1">
    <citation type="submission" date="2016-10" db="EMBL/GenBank/DDBJ databases">
        <authorList>
            <person name="de Groot N.N."/>
        </authorList>
    </citation>
    <scope>NUCLEOTIDE SEQUENCE [LARGE SCALE GENOMIC DNA]</scope>
    <source>
        <strain evidence="2 3">A52C2</strain>
    </source>
</reference>
<dbReference type="Proteomes" id="UP000199647">
    <property type="component" value="Unassembled WGS sequence"/>
</dbReference>
<keyword evidence="3" id="KW-1185">Reference proteome</keyword>
<organism evidence="2 3">
    <name type="scientific">Faunimonas pinastri</name>
    <dbReference type="NCBI Taxonomy" id="1855383"/>
    <lineage>
        <taxon>Bacteria</taxon>
        <taxon>Pseudomonadati</taxon>
        <taxon>Pseudomonadota</taxon>
        <taxon>Alphaproteobacteria</taxon>
        <taxon>Hyphomicrobiales</taxon>
        <taxon>Afifellaceae</taxon>
        <taxon>Faunimonas</taxon>
    </lineage>
</organism>
<evidence type="ECO:0000313" key="2">
    <source>
        <dbReference type="EMBL" id="SER19986.1"/>
    </source>
</evidence>